<dbReference type="Gene3D" id="3.40.50.300">
    <property type="entry name" value="P-loop containing nucleotide triphosphate hydrolases"/>
    <property type="match status" value="1"/>
</dbReference>
<dbReference type="RefSeq" id="WP_208315698.1">
    <property type="nucleotide sequence ID" value="NZ_JAELYA010000008.1"/>
</dbReference>
<dbReference type="InterPro" id="IPR011990">
    <property type="entry name" value="TPR-like_helical_dom_sf"/>
</dbReference>
<dbReference type="Gene3D" id="1.25.40.10">
    <property type="entry name" value="Tetratricopeptide repeat domain"/>
    <property type="match status" value="1"/>
</dbReference>
<evidence type="ECO:0000256" key="2">
    <source>
        <dbReference type="ARBA" id="ARBA00023125"/>
    </source>
</evidence>
<dbReference type="CDD" id="cd06170">
    <property type="entry name" value="LuxR_C_like"/>
    <property type="match status" value="1"/>
</dbReference>
<protein>
    <submittedName>
        <fullName evidence="5">Helix-turn-helix transcriptional regulator</fullName>
    </submittedName>
</protein>
<dbReference type="InterPro" id="IPR036388">
    <property type="entry name" value="WH-like_DNA-bd_sf"/>
</dbReference>
<dbReference type="Pfam" id="PF00196">
    <property type="entry name" value="GerE"/>
    <property type="match status" value="1"/>
</dbReference>
<dbReference type="InterPro" id="IPR016032">
    <property type="entry name" value="Sig_transdc_resp-reg_C-effctor"/>
</dbReference>
<accession>A0ABS3TXS6</accession>
<keyword evidence="6" id="KW-1185">Reference proteome</keyword>
<dbReference type="EMBL" id="JAELYA010000008">
    <property type="protein sequence ID" value="MBO3277394.1"/>
    <property type="molecule type" value="Genomic_DNA"/>
</dbReference>
<dbReference type="Gene3D" id="1.10.10.10">
    <property type="entry name" value="Winged helix-like DNA-binding domain superfamily/Winged helix DNA-binding domain"/>
    <property type="match status" value="1"/>
</dbReference>
<keyword evidence="3" id="KW-0804">Transcription</keyword>
<name>A0ABS3TXS6_9PSED</name>
<dbReference type="SUPFAM" id="SSF52540">
    <property type="entry name" value="P-loop containing nucleoside triphosphate hydrolases"/>
    <property type="match status" value="1"/>
</dbReference>
<dbReference type="PANTHER" id="PTHR44688">
    <property type="entry name" value="DNA-BINDING TRANSCRIPTIONAL ACTIVATOR DEVR_DOSR"/>
    <property type="match status" value="1"/>
</dbReference>
<evidence type="ECO:0000313" key="6">
    <source>
        <dbReference type="Proteomes" id="UP000669060"/>
    </source>
</evidence>
<dbReference type="Pfam" id="PF17874">
    <property type="entry name" value="TPR_MalT"/>
    <property type="match status" value="1"/>
</dbReference>
<comment type="caution">
    <text evidence="5">The sequence shown here is derived from an EMBL/GenBank/DDBJ whole genome shotgun (WGS) entry which is preliminary data.</text>
</comment>
<sequence>MPDHHNSVSPAADGLSAAMPGRWAVVGQMPRGKLLERLDNAGNARLILIRAAAGFGKSSLLQQYRERCVAAGMQVLWLDMETADNDLASFAGRLETGIRALDLGDEADGTDDGADAAESIHLLLEYLHGSERPFAILLDEFEAIQNPAVLSFIQQLLAALPAAGRLVIASRTTPAIGIGRIRARGQLLEIRPDALRFSMAETAFYLRDMHRLKLGDSEIARLHECTEGWAAALCLAVLSLHGRDDPAAFIESFSGSHLELASYLANDILAQQSRECRGFLLQTSVLRQLSAPLCDALTGRNDSRQMIEYLLHANLFLFPVDEEQRWFRYHTLFASFLADALEQRFPGRAVALHRAAAQWHLAEGLPVQAIDHLLRAGDTRAAAGVLAGHFPALFERGHTRLLLRWLEQIPVEQLDEQPGLLLVYAWVLTLARRYDEALHLVGRSASPVERDLIRCMVLAVTDRVEEAYELGLALRDRVTPNERFAYGTLANTLAYCMLATGRSDESRRLLSSAIQHATQRGTGFMKSVSVSIESNLDLVQGRLGSALARVQDLGLSHWGSAGGKLFGGKLALNVIRAVALYESGQLDEVELLLSECQPYAQDSGPLNTPIIVHLLLARIAWSRGERTAWQQNLLDLEQIGRSCGSSRILCSVWIERARVASLEGRLEGAAQALYQAERHGDWDRPGILFHSNDTDNPSIARLRLAIAQGQHAAAAEALTQAIDAAEGQRLLRRALKLRLLLALALDGMGPEGRAFAVLGEALRFASHEGFVATFLEEGARLADLLQRWAQSYRPSASALGIAPRFLGELLRRVGTRSEPGGRDGAGEARDLLTEREREVMQLAAEGCAIRDIAERMSLSLHTVKTHLRNINGKLGSHGRMEAIAIARSRGLLD</sequence>
<gene>
    <name evidence="5" type="ORF">JFY56_19430</name>
</gene>
<dbReference type="Proteomes" id="UP000669060">
    <property type="component" value="Unassembled WGS sequence"/>
</dbReference>
<dbReference type="SMART" id="SM00421">
    <property type="entry name" value="HTH_LUXR"/>
    <property type="match status" value="1"/>
</dbReference>
<dbReference type="SUPFAM" id="SSF48452">
    <property type="entry name" value="TPR-like"/>
    <property type="match status" value="1"/>
</dbReference>
<dbReference type="InterPro" id="IPR041617">
    <property type="entry name" value="TPR_MalT"/>
</dbReference>
<evidence type="ECO:0000256" key="1">
    <source>
        <dbReference type="ARBA" id="ARBA00023015"/>
    </source>
</evidence>
<dbReference type="InterPro" id="IPR059106">
    <property type="entry name" value="WHD_MalT"/>
</dbReference>
<dbReference type="PRINTS" id="PR00038">
    <property type="entry name" value="HTHLUXR"/>
</dbReference>
<evidence type="ECO:0000313" key="5">
    <source>
        <dbReference type="EMBL" id="MBO3277394.1"/>
    </source>
</evidence>
<dbReference type="InterPro" id="IPR000792">
    <property type="entry name" value="Tscrpt_reg_LuxR_C"/>
</dbReference>
<dbReference type="PANTHER" id="PTHR44688:SF16">
    <property type="entry name" value="DNA-BINDING TRANSCRIPTIONAL ACTIVATOR DEVR_DOSR"/>
    <property type="match status" value="1"/>
</dbReference>
<keyword evidence="1" id="KW-0805">Transcription regulation</keyword>
<dbReference type="PROSITE" id="PS50043">
    <property type="entry name" value="HTH_LUXR_2"/>
    <property type="match status" value="1"/>
</dbReference>
<evidence type="ECO:0000256" key="3">
    <source>
        <dbReference type="ARBA" id="ARBA00023163"/>
    </source>
</evidence>
<keyword evidence="2" id="KW-0238">DNA-binding</keyword>
<reference evidence="5 6" key="1">
    <citation type="submission" date="2020-12" db="EMBL/GenBank/DDBJ databases">
        <title>Pseudomonas schmalbachii sp. nov. isolated from millipede gut.</title>
        <authorList>
            <person name="Shelomi M."/>
        </authorList>
    </citation>
    <scope>NUCLEOTIDE SEQUENCE [LARGE SCALE GENOMIC DNA]</scope>
    <source>
        <strain evidence="5 6">Milli4</strain>
    </source>
</reference>
<dbReference type="SUPFAM" id="SSF46894">
    <property type="entry name" value="C-terminal effector domain of the bipartite response regulators"/>
    <property type="match status" value="1"/>
</dbReference>
<proteinExistence type="predicted"/>
<feature type="domain" description="HTH luxR-type" evidence="4">
    <location>
        <begin position="825"/>
        <end position="890"/>
    </location>
</feature>
<dbReference type="InterPro" id="IPR027417">
    <property type="entry name" value="P-loop_NTPase"/>
</dbReference>
<dbReference type="Pfam" id="PF25873">
    <property type="entry name" value="WHD_MalT"/>
    <property type="match status" value="1"/>
</dbReference>
<evidence type="ECO:0000259" key="4">
    <source>
        <dbReference type="PROSITE" id="PS50043"/>
    </source>
</evidence>
<organism evidence="5 6">
    <name type="scientific">Pseudomonas schmalbachii</name>
    <dbReference type="NCBI Taxonomy" id="2816993"/>
    <lineage>
        <taxon>Bacteria</taxon>
        <taxon>Pseudomonadati</taxon>
        <taxon>Pseudomonadota</taxon>
        <taxon>Gammaproteobacteria</taxon>
        <taxon>Pseudomonadales</taxon>
        <taxon>Pseudomonadaceae</taxon>
        <taxon>Pseudomonas</taxon>
    </lineage>
</organism>